<dbReference type="Pfam" id="PF12796">
    <property type="entry name" value="Ank_2"/>
    <property type="match status" value="2"/>
</dbReference>
<evidence type="ECO:0000313" key="1">
    <source>
        <dbReference type="EMBL" id="CAH1788211.1"/>
    </source>
</evidence>
<dbReference type="SMART" id="SM00248">
    <property type="entry name" value="ANK"/>
    <property type="match status" value="9"/>
</dbReference>
<sequence>MAGQMWDVEKMPIGQAILRDDYAEIDKLVANGEDIHFKDRKGMTYLHFVCSMYKPHAFYKLIALGVNLDAQNRNGNTPLHITAIQNEACHVTDLLACGADPTIQNMMHKTAEQTGSENKFWRELYMKYEPGLYQAIGRNDIDRVREILQLWPKLDIIKEGRTPSQSAVHEGHSDIFTLIEQHKPTMSVIYGVLEGNISKMDWGLERPGCDVNFLKQDSTRSHILQYAIELNNHAMVKRLLDHNADVNTIVDIKDYVKAPLYFEVLKKPHGIDPKIVDDVIHSNCDFTLRDENGRNVLMYSLDRSLGQTPMPLVEHFMKQGLDIAQRDITGVTVRDVALFCDRPDIIRCIDMYVIDLVKSSNIPRLEQLASDGYDHFFLTYNHRDTWLYASGNSTELALQFVEYLNEFTRCSNLLHESIANKGSMKKIRALIETCTRAHMVVNVKDKAGRTPLMKAIMYERADIAEYLLELEAKLVSDHDNRGRYPLHYASALEKEGAEFEKMLLDSGAVSNLMDFRLKTAAQLKHLIETRKEQSFIKAEKLKEFGLEKELTYLLKYSELKTIIETADSTENDFSNALRSFHHPITDAPKVLLPNDTALVSNFSDLIFVAVLHNKGDIVKKLVHIGADCDRKEMCDINCKTANDKKSASKLLNAEEFAYELGLNDLCDFIKQHKLTRPKNQLSDAT</sequence>
<keyword evidence="2" id="KW-1185">Reference proteome</keyword>
<comment type="caution">
    <text evidence="1">The sequence shown here is derived from an EMBL/GenBank/DDBJ whole genome shotgun (WGS) entry which is preliminary data.</text>
</comment>
<name>A0A8J1UI40_OWEFU</name>
<dbReference type="PROSITE" id="PS50297">
    <property type="entry name" value="ANK_REP_REGION"/>
    <property type="match status" value="1"/>
</dbReference>
<dbReference type="Gene3D" id="1.25.40.20">
    <property type="entry name" value="Ankyrin repeat-containing domain"/>
    <property type="match status" value="3"/>
</dbReference>
<protein>
    <submittedName>
        <fullName evidence="1">Uncharacterized protein</fullName>
    </submittedName>
</protein>
<dbReference type="EMBL" id="CAIIXF020000007">
    <property type="protein sequence ID" value="CAH1788211.1"/>
    <property type="molecule type" value="Genomic_DNA"/>
</dbReference>
<dbReference type="PROSITE" id="PS50088">
    <property type="entry name" value="ANK_REPEAT"/>
    <property type="match status" value="2"/>
</dbReference>
<proteinExistence type="predicted"/>
<dbReference type="InterPro" id="IPR002110">
    <property type="entry name" value="Ankyrin_rpt"/>
</dbReference>
<dbReference type="AlphaFoldDB" id="A0A8J1UI40"/>
<reference evidence="1" key="1">
    <citation type="submission" date="2022-03" db="EMBL/GenBank/DDBJ databases">
        <authorList>
            <person name="Martin C."/>
        </authorList>
    </citation>
    <scope>NUCLEOTIDE SEQUENCE</scope>
</reference>
<organism evidence="1 2">
    <name type="scientific">Owenia fusiformis</name>
    <name type="common">Polychaete worm</name>
    <dbReference type="NCBI Taxonomy" id="6347"/>
    <lineage>
        <taxon>Eukaryota</taxon>
        <taxon>Metazoa</taxon>
        <taxon>Spiralia</taxon>
        <taxon>Lophotrochozoa</taxon>
        <taxon>Annelida</taxon>
        <taxon>Polychaeta</taxon>
        <taxon>Sedentaria</taxon>
        <taxon>Canalipalpata</taxon>
        <taxon>Sabellida</taxon>
        <taxon>Oweniida</taxon>
        <taxon>Oweniidae</taxon>
        <taxon>Owenia</taxon>
    </lineage>
</organism>
<accession>A0A8J1UI40</accession>
<dbReference type="SUPFAM" id="SSF48403">
    <property type="entry name" value="Ankyrin repeat"/>
    <property type="match status" value="3"/>
</dbReference>
<dbReference type="PANTHER" id="PTHR24118:SF99">
    <property type="entry name" value="POTE ANKYRIN DOMAIN FAMILY MEMBER 3C-RELATED"/>
    <property type="match status" value="1"/>
</dbReference>
<dbReference type="OrthoDB" id="432281at2759"/>
<gene>
    <name evidence="1" type="ORF">OFUS_LOCUS13782</name>
</gene>
<dbReference type="Proteomes" id="UP000749559">
    <property type="component" value="Unassembled WGS sequence"/>
</dbReference>
<dbReference type="InterPro" id="IPR036770">
    <property type="entry name" value="Ankyrin_rpt-contain_sf"/>
</dbReference>
<evidence type="ECO:0000313" key="2">
    <source>
        <dbReference type="Proteomes" id="UP000749559"/>
    </source>
</evidence>
<dbReference type="PANTHER" id="PTHR24118">
    <property type="entry name" value="POTE ANKYRIN DOMAIN"/>
    <property type="match status" value="1"/>
</dbReference>